<dbReference type="Proteomes" id="UP000321793">
    <property type="component" value="Unassembled WGS sequence"/>
</dbReference>
<keyword evidence="1" id="KW-0732">Signal</keyword>
<organism evidence="2 3">
    <name type="scientific">Knoellia locipacati</name>
    <dbReference type="NCBI Taxonomy" id="882824"/>
    <lineage>
        <taxon>Bacteria</taxon>
        <taxon>Bacillati</taxon>
        <taxon>Actinomycetota</taxon>
        <taxon>Actinomycetes</taxon>
        <taxon>Micrococcales</taxon>
        <taxon>Intrasporangiaceae</taxon>
        <taxon>Knoellia</taxon>
    </lineage>
</organism>
<keyword evidence="3" id="KW-1185">Reference proteome</keyword>
<feature type="chain" id="PRO_5022117586" evidence="1">
    <location>
        <begin position="28"/>
        <end position="122"/>
    </location>
</feature>
<dbReference type="RefSeq" id="WP_147063500.1">
    <property type="nucleotide sequence ID" value="NZ_BAABDN010000001.1"/>
</dbReference>
<dbReference type="EMBL" id="BKBA01000004">
    <property type="protein sequence ID" value="GEQ13335.1"/>
    <property type="molecule type" value="Genomic_DNA"/>
</dbReference>
<dbReference type="OrthoDB" id="5198211at2"/>
<evidence type="ECO:0000256" key="1">
    <source>
        <dbReference type="SAM" id="SignalP"/>
    </source>
</evidence>
<dbReference type="AlphaFoldDB" id="A0A512SZF1"/>
<evidence type="ECO:0000313" key="2">
    <source>
        <dbReference type="EMBL" id="GEQ13335.1"/>
    </source>
</evidence>
<name>A0A512SZF1_9MICO</name>
<protein>
    <submittedName>
        <fullName evidence="2">Uncharacterized protein</fullName>
    </submittedName>
</protein>
<sequence>MKRTITATAITGLALAAATATAGPAQANDKTLQIWNAAGTKVVAKAWYDDSTDNLCVRSYVQGQMATVRIGPSGGSTFASANDAGFGKSTNCTGNMSIPEDRYYWMTLSYPGRPSKDANFYT</sequence>
<accession>A0A512SZF1</accession>
<evidence type="ECO:0000313" key="3">
    <source>
        <dbReference type="Proteomes" id="UP000321793"/>
    </source>
</evidence>
<proteinExistence type="predicted"/>
<feature type="signal peptide" evidence="1">
    <location>
        <begin position="1"/>
        <end position="27"/>
    </location>
</feature>
<reference evidence="2 3" key="1">
    <citation type="submission" date="2019-07" db="EMBL/GenBank/DDBJ databases">
        <title>Whole genome shotgun sequence of Knoellia locipacati NBRC 109775.</title>
        <authorList>
            <person name="Hosoyama A."/>
            <person name="Uohara A."/>
            <person name="Ohji S."/>
            <person name="Ichikawa N."/>
        </authorList>
    </citation>
    <scope>NUCLEOTIDE SEQUENCE [LARGE SCALE GENOMIC DNA]</scope>
    <source>
        <strain evidence="2 3">NBRC 109775</strain>
    </source>
</reference>
<comment type="caution">
    <text evidence="2">The sequence shown here is derived from an EMBL/GenBank/DDBJ whole genome shotgun (WGS) entry which is preliminary data.</text>
</comment>
<gene>
    <name evidence="2" type="ORF">KLO01_13820</name>
</gene>